<dbReference type="SMART" id="SM00129">
    <property type="entry name" value="KISc"/>
    <property type="match status" value="1"/>
</dbReference>
<evidence type="ECO:0000256" key="3">
    <source>
        <dbReference type="ARBA" id="ARBA00022741"/>
    </source>
</evidence>
<dbReference type="GO" id="GO:0005524">
    <property type="term" value="F:ATP binding"/>
    <property type="evidence" value="ECO:0007669"/>
    <property type="project" value="UniProtKB-KW"/>
</dbReference>
<evidence type="ECO:0000256" key="5">
    <source>
        <dbReference type="ARBA" id="ARBA00023054"/>
    </source>
</evidence>
<keyword evidence="5 8" id="KW-0175">Coiled coil</keyword>
<dbReference type="SUPFAM" id="SSF52540">
    <property type="entry name" value="P-loop containing nucleoside triphosphate hydrolases"/>
    <property type="match status" value="1"/>
</dbReference>
<evidence type="ECO:0000256" key="8">
    <source>
        <dbReference type="SAM" id="Coils"/>
    </source>
</evidence>
<dbReference type="PANTHER" id="PTHR47969">
    <property type="entry name" value="CHROMOSOME-ASSOCIATED KINESIN KIF4A-RELATED"/>
    <property type="match status" value="1"/>
</dbReference>
<reference evidence="10 11" key="1">
    <citation type="journal article" date="2024" name="Nat. Commun.">
        <title>Phylogenomics reveals the evolutionary origins of lichenization in chlorophyte algae.</title>
        <authorList>
            <person name="Puginier C."/>
            <person name="Libourel C."/>
            <person name="Otte J."/>
            <person name="Skaloud P."/>
            <person name="Haon M."/>
            <person name="Grisel S."/>
            <person name="Petersen M."/>
            <person name="Berrin J.G."/>
            <person name="Delaux P.M."/>
            <person name="Dal Grande F."/>
            <person name="Keller J."/>
        </authorList>
    </citation>
    <scope>NUCLEOTIDE SEQUENCE [LARGE SCALE GENOMIC DNA]</scope>
    <source>
        <strain evidence="10 11">SAG 2043</strain>
    </source>
</reference>
<gene>
    <name evidence="10" type="ORF">WJX72_004732</name>
</gene>
<comment type="subcellular location">
    <subcellularLocation>
        <location evidence="1">Cytoplasm</location>
    </subcellularLocation>
</comment>
<evidence type="ECO:0000256" key="2">
    <source>
        <dbReference type="ARBA" id="ARBA00022490"/>
    </source>
</evidence>
<keyword evidence="3" id="KW-0547">Nucleotide-binding</keyword>
<dbReference type="GO" id="GO:0005737">
    <property type="term" value="C:cytoplasm"/>
    <property type="evidence" value="ECO:0007669"/>
    <property type="project" value="UniProtKB-SubCell"/>
</dbReference>
<dbReference type="InterPro" id="IPR027640">
    <property type="entry name" value="Kinesin-like_fam"/>
</dbReference>
<dbReference type="GO" id="GO:0051231">
    <property type="term" value="P:spindle elongation"/>
    <property type="evidence" value="ECO:0007669"/>
    <property type="project" value="TreeGrafter"/>
</dbReference>
<dbReference type="InterPro" id="IPR001752">
    <property type="entry name" value="Kinesin_motor_dom"/>
</dbReference>
<accession>A0AAW1PYB8</accession>
<dbReference type="Proteomes" id="UP001489004">
    <property type="component" value="Unassembled WGS sequence"/>
</dbReference>
<evidence type="ECO:0000256" key="4">
    <source>
        <dbReference type="ARBA" id="ARBA00022840"/>
    </source>
</evidence>
<keyword evidence="11" id="KW-1185">Reference proteome</keyword>
<dbReference type="AlphaFoldDB" id="A0AAW1PYB8"/>
<comment type="caution">
    <text evidence="10">The sequence shown here is derived from an EMBL/GenBank/DDBJ whole genome shotgun (WGS) entry which is preliminary data.</text>
</comment>
<keyword evidence="4" id="KW-0067">ATP-binding</keyword>
<comment type="similarity">
    <text evidence="7">Belongs to the TRAFAC class myosin-kinesin ATPase superfamily. Kinesin family.</text>
</comment>
<dbReference type="GO" id="GO:0007018">
    <property type="term" value="P:microtubule-based movement"/>
    <property type="evidence" value="ECO:0007669"/>
    <property type="project" value="InterPro"/>
</dbReference>
<dbReference type="GO" id="GO:0007052">
    <property type="term" value="P:mitotic spindle organization"/>
    <property type="evidence" value="ECO:0007669"/>
    <property type="project" value="TreeGrafter"/>
</dbReference>
<dbReference type="GO" id="GO:0003777">
    <property type="term" value="F:microtubule motor activity"/>
    <property type="evidence" value="ECO:0007669"/>
    <property type="project" value="InterPro"/>
</dbReference>
<dbReference type="GO" id="GO:0005875">
    <property type="term" value="C:microtubule associated complex"/>
    <property type="evidence" value="ECO:0007669"/>
    <property type="project" value="TreeGrafter"/>
</dbReference>
<dbReference type="InterPro" id="IPR027417">
    <property type="entry name" value="P-loop_NTPase"/>
</dbReference>
<evidence type="ECO:0000259" key="9">
    <source>
        <dbReference type="PROSITE" id="PS50067"/>
    </source>
</evidence>
<evidence type="ECO:0000256" key="6">
    <source>
        <dbReference type="ARBA" id="ARBA00023175"/>
    </source>
</evidence>
<feature type="coiled-coil region" evidence="8">
    <location>
        <begin position="499"/>
        <end position="613"/>
    </location>
</feature>
<dbReference type="EMBL" id="JALJOR010000007">
    <property type="protein sequence ID" value="KAK9814371.1"/>
    <property type="molecule type" value="Genomic_DNA"/>
</dbReference>
<dbReference type="Gene3D" id="3.40.850.10">
    <property type="entry name" value="Kinesin motor domain"/>
    <property type="match status" value="1"/>
</dbReference>
<proteinExistence type="inferred from homology"/>
<sequence length="697" mass="76697">MGPLLGDFKFAPLTPESELETLGGGDTRVGSLCVCCRIGPAQQHAAAGIIAAGNGVVSVRDPRGPQDLPADQSVRRYKLQPCLPASARGEELFAAVGERSSGSQRVGLACWEVLQNEAINLLPTPTEAHAAQRSQASANPSAFDSVEVASAAEAHAALLQAQTRSCNWGSDAASSLTALPNRAHTFVRITLYDAQQQRVSTLHIVDLVGSQSLSQSQGVVGSSLEAPDTLSQRQRERRVVNQQLLGLTRIISELAQKPALTGSTSRLLSARESKLTQILAPLLAGNSRTFMLATLSPDPANYLDTINTLRVATRAQAIKTACMTTRGVPPETVKMLPIWRVLSVEALNSSQGGPQLLPGHRELEELRTQNVTILTMMEREKRTSESLRARAKEMEAEHLEACAQYEVRIQEDRMAALNLRSKCRKLESETLFASVFEKYEQEITQLQTEVGRLKEENSDLAKQAAAAEPKPLPGKLGRASEAADVSKALADPTSAEGRLVALRRKLKKTEGERDALRNEVLDLKKRDRLSELYHKKAEDGIKRVNELQRKLHAREAELEQRTLACTELAERSDAMQAQLQRVQKENADFANERAELQESLHSLRNQVRLLRSQRKREVVLANLPPVRHVEQRSRTASAAVDLCRRLQREVNCSPKAEGLVERLVREVQAQIEDRLVLQQRENILMDLLTGPPNSGGC</sequence>
<organism evidence="10 11">
    <name type="scientific">[Myrmecia] bisecta</name>
    <dbReference type="NCBI Taxonomy" id="41462"/>
    <lineage>
        <taxon>Eukaryota</taxon>
        <taxon>Viridiplantae</taxon>
        <taxon>Chlorophyta</taxon>
        <taxon>core chlorophytes</taxon>
        <taxon>Trebouxiophyceae</taxon>
        <taxon>Trebouxiales</taxon>
        <taxon>Trebouxiaceae</taxon>
        <taxon>Myrmecia</taxon>
    </lineage>
</organism>
<evidence type="ECO:0000256" key="1">
    <source>
        <dbReference type="ARBA" id="ARBA00004496"/>
    </source>
</evidence>
<name>A0AAW1PYB8_9CHLO</name>
<dbReference type="PROSITE" id="PS50067">
    <property type="entry name" value="KINESIN_MOTOR_2"/>
    <property type="match status" value="1"/>
</dbReference>
<dbReference type="GO" id="GO:0008017">
    <property type="term" value="F:microtubule binding"/>
    <property type="evidence" value="ECO:0007669"/>
    <property type="project" value="InterPro"/>
</dbReference>
<dbReference type="PANTHER" id="PTHR47969:SF15">
    <property type="entry name" value="CHROMOSOME-ASSOCIATED KINESIN KIF4A-RELATED"/>
    <property type="match status" value="1"/>
</dbReference>
<dbReference type="PRINTS" id="PR00380">
    <property type="entry name" value="KINESINHEAVY"/>
</dbReference>
<feature type="coiled-coil region" evidence="8">
    <location>
        <begin position="436"/>
        <end position="463"/>
    </location>
</feature>
<keyword evidence="2" id="KW-0963">Cytoplasm</keyword>
<feature type="domain" description="Kinesin motor" evidence="9">
    <location>
        <begin position="182"/>
        <end position="318"/>
    </location>
</feature>
<evidence type="ECO:0000256" key="7">
    <source>
        <dbReference type="PROSITE-ProRule" id="PRU00283"/>
    </source>
</evidence>
<comment type="caution">
    <text evidence="7">Lacks conserved residue(s) required for the propagation of feature annotation.</text>
</comment>
<keyword evidence="6" id="KW-0505">Motor protein</keyword>
<evidence type="ECO:0000313" key="10">
    <source>
        <dbReference type="EMBL" id="KAK9814371.1"/>
    </source>
</evidence>
<dbReference type="InterPro" id="IPR036961">
    <property type="entry name" value="Kinesin_motor_dom_sf"/>
</dbReference>
<dbReference type="Pfam" id="PF00225">
    <property type="entry name" value="Kinesin"/>
    <property type="match status" value="1"/>
</dbReference>
<protein>
    <recommendedName>
        <fullName evidence="9">Kinesin motor domain-containing protein</fullName>
    </recommendedName>
</protein>
<evidence type="ECO:0000313" key="11">
    <source>
        <dbReference type="Proteomes" id="UP001489004"/>
    </source>
</evidence>